<dbReference type="AlphaFoldDB" id="A0A0V0H902"/>
<accession>A0A0V0H902</accession>
<feature type="non-terminal residue" evidence="2">
    <location>
        <position position="1"/>
    </location>
</feature>
<keyword evidence="1" id="KW-1133">Transmembrane helix</keyword>
<dbReference type="EMBL" id="GEDG01023741">
    <property type="protein sequence ID" value="JAP16503.1"/>
    <property type="molecule type" value="Transcribed_RNA"/>
</dbReference>
<reference evidence="2" key="1">
    <citation type="submission" date="2015-12" db="EMBL/GenBank/DDBJ databases">
        <title>Gene expression during late stages of embryo sac development: a critical building block for successful pollen-pistil interactions.</title>
        <authorList>
            <person name="Liu Y."/>
            <person name="Joly V."/>
            <person name="Sabar M."/>
            <person name="Matton D.P."/>
        </authorList>
    </citation>
    <scope>NUCLEOTIDE SEQUENCE</scope>
</reference>
<keyword evidence="1" id="KW-0812">Transmembrane</keyword>
<protein>
    <submittedName>
        <fullName evidence="2">Putative ovule protein</fullName>
    </submittedName>
</protein>
<evidence type="ECO:0000313" key="2">
    <source>
        <dbReference type="EMBL" id="JAP16503.1"/>
    </source>
</evidence>
<evidence type="ECO:0000256" key="1">
    <source>
        <dbReference type="SAM" id="Phobius"/>
    </source>
</evidence>
<sequence>PLSSKKKKDNYLLFDDYDRVYLKTILYIALSLTCRFLFPSFVYQKTVENLVTSINNLVYYSLIFC</sequence>
<feature type="transmembrane region" description="Helical" evidence="1">
    <location>
        <begin position="20"/>
        <end position="38"/>
    </location>
</feature>
<organism evidence="2">
    <name type="scientific">Solanum chacoense</name>
    <name type="common">Chaco potato</name>
    <dbReference type="NCBI Taxonomy" id="4108"/>
    <lineage>
        <taxon>Eukaryota</taxon>
        <taxon>Viridiplantae</taxon>
        <taxon>Streptophyta</taxon>
        <taxon>Embryophyta</taxon>
        <taxon>Tracheophyta</taxon>
        <taxon>Spermatophyta</taxon>
        <taxon>Magnoliopsida</taxon>
        <taxon>eudicotyledons</taxon>
        <taxon>Gunneridae</taxon>
        <taxon>Pentapetalae</taxon>
        <taxon>asterids</taxon>
        <taxon>lamiids</taxon>
        <taxon>Solanales</taxon>
        <taxon>Solanaceae</taxon>
        <taxon>Solanoideae</taxon>
        <taxon>Solaneae</taxon>
        <taxon>Solanum</taxon>
    </lineage>
</organism>
<keyword evidence="1" id="KW-0472">Membrane</keyword>
<proteinExistence type="predicted"/>
<name>A0A0V0H902_SOLCH</name>